<dbReference type="OrthoDB" id="7057032at2"/>
<dbReference type="RefSeq" id="WP_160560190.1">
    <property type="nucleotide sequence ID" value="NZ_QZDT01000015.1"/>
</dbReference>
<evidence type="ECO:0000313" key="1">
    <source>
        <dbReference type="EMBL" id="NBJ93115.1"/>
    </source>
</evidence>
<reference evidence="1" key="1">
    <citation type="submission" date="2018-09" db="EMBL/GenBank/DDBJ databases">
        <title>Murine metabolic-syndrome-specific gut microbial biobank.</title>
        <authorList>
            <person name="Liu C."/>
        </authorList>
    </citation>
    <scope>NUCLEOTIDE SEQUENCE</scope>
    <source>
        <strain evidence="1">D42-62</strain>
    </source>
</reference>
<name>A0A9X5GSN9_9FIRM</name>
<evidence type="ECO:0000313" key="2">
    <source>
        <dbReference type="Proteomes" id="UP001154420"/>
    </source>
</evidence>
<accession>A0A9X5GSN9</accession>
<gene>
    <name evidence="1" type="ORF">D5281_11015</name>
</gene>
<sequence length="263" mass="29923">MRNSYLLLGNGFSIDIIKKLNKENQIDLVNLFSKGANVCYPKTAEKGFLSRKYTPSLWTLGARTYNSYEESLQLITDIITCANVFNLSAEKRPGEKEPSIHISAYSELSTYLRYLFIYYNNLITDEELIKVSAGIELLDYIISQTKKGRKVYVITYNYDVLLERLLALKGIMFDVYGFVNTGANIIIYKPHGSISFSFRIKVQESSPYSIRAAVEESIAQEAENFEIKYDLSEDYPIVNAIIPPAGDSTRLNLGWIKEIRQGV</sequence>
<proteinExistence type="predicted"/>
<dbReference type="EMBL" id="QZDT01000015">
    <property type="protein sequence ID" value="NBJ93115.1"/>
    <property type="molecule type" value="Genomic_DNA"/>
</dbReference>
<keyword evidence="2" id="KW-1185">Reference proteome</keyword>
<dbReference type="AlphaFoldDB" id="A0A9X5GSN9"/>
<dbReference type="Proteomes" id="UP001154420">
    <property type="component" value="Unassembled WGS sequence"/>
</dbReference>
<organism evidence="1 2">
    <name type="scientific">Parablautia muri</name>
    <dbReference type="NCBI Taxonomy" id="2320879"/>
    <lineage>
        <taxon>Bacteria</taxon>
        <taxon>Bacillati</taxon>
        <taxon>Bacillota</taxon>
        <taxon>Clostridia</taxon>
        <taxon>Lachnospirales</taxon>
        <taxon>Lachnospiraceae</taxon>
        <taxon>Parablautia</taxon>
    </lineage>
</organism>
<protein>
    <recommendedName>
        <fullName evidence="3">SIR2-like domain-containing protein</fullName>
    </recommendedName>
</protein>
<evidence type="ECO:0008006" key="3">
    <source>
        <dbReference type="Google" id="ProtNLM"/>
    </source>
</evidence>
<comment type="caution">
    <text evidence="1">The sequence shown here is derived from an EMBL/GenBank/DDBJ whole genome shotgun (WGS) entry which is preliminary data.</text>
</comment>